<keyword evidence="2" id="KW-1133">Transmembrane helix</keyword>
<evidence type="ECO:0000256" key="2">
    <source>
        <dbReference type="SAM" id="Phobius"/>
    </source>
</evidence>
<evidence type="ECO:0000256" key="1">
    <source>
        <dbReference type="SAM" id="MobiDB-lite"/>
    </source>
</evidence>
<feature type="region of interest" description="Disordered" evidence="1">
    <location>
        <begin position="190"/>
        <end position="241"/>
    </location>
</feature>
<dbReference type="AlphaFoldDB" id="A0A9W9D1P3"/>
<evidence type="ECO:0000313" key="3">
    <source>
        <dbReference type="EMBL" id="KAJ4397233.1"/>
    </source>
</evidence>
<name>A0A9W9D1P3_9PEZI</name>
<feature type="transmembrane region" description="Helical" evidence="2">
    <location>
        <begin position="21"/>
        <end position="41"/>
    </location>
</feature>
<dbReference type="Proteomes" id="UP001140453">
    <property type="component" value="Unassembled WGS sequence"/>
</dbReference>
<keyword evidence="2" id="KW-0472">Membrane</keyword>
<accession>A0A9W9D1P3</accession>
<evidence type="ECO:0000313" key="4">
    <source>
        <dbReference type="Proteomes" id="UP001140453"/>
    </source>
</evidence>
<organism evidence="3 4">
    <name type="scientific">Gnomoniopsis smithogilvyi</name>
    <dbReference type="NCBI Taxonomy" id="1191159"/>
    <lineage>
        <taxon>Eukaryota</taxon>
        <taxon>Fungi</taxon>
        <taxon>Dikarya</taxon>
        <taxon>Ascomycota</taxon>
        <taxon>Pezizomycotina</taxon>
        <taxon>Sordariomycetes</taxon>
        <taxon>Sordariomycetidae</taxon>
        <taxon>Diaporthales</taxon>
        <taxon>Gnomoniaceae</taxon>
        <taxon>Gnomoniopsis</taxon>
    </lineage>
</organism>
<reference evidence="3" key="1">
    <citation type="submission" date="2022-10" db="EMBL/GenBank/DDBJ databases">
        <title>Tapping the CABI collections for fungal endophytes: first genome assemblies for Collariella, Neodidymelliopsis, Ascochyta clinopodiicola, Didymella pomorum, Didymosphaeria variabile, Neocosmospora piperis and Neocucurbitaria cava.</title>
        <authorList>
            <person name="Hill R."/>
        </authorList>
    </citation>
    <scope>NUCLEOTIDE SEQUENCE</scope>
    <source>
        <strain evidence="3">IMI 355082</strain>
    </source>
</reference>
<comment type="caution">
    <text evidence="3">The sequence shown here is derived from an EMBL/GenBank/DDBJ whole genome shotgun (WGS) entry which is preliminary data.</text>
</comment>
<feature type="compositionally biased region" description="Polar residues" evidence="1">
    <location>
        <begin position="219"/>
        <end position="237"/>
    </location>
</feature>
<gene>
    <name evidence="3" type="ORF">N0V93_001457</name>
</gene>
<keyword evidence="2" id="KW-0812">Transmembrane</keyword>
<sequence>MTDLTLRKFDGWRKHNPQICFFGSVGSGSLLLGSSIAYPILSQDSSGWSSVALSTFFVSAGLFNTFKILEIYLYGHYTLAICIFTMILNMASGQISSLDQVRFIPVYFMGSTFLTAAWPSLFWSLGLRPKTLDDVAASHDYTRLPMSEVHVDDDNHEDIFGNYTGTGSPLEDWFHEIQRLDSPSLLVAMPTPSEQGEAQPSRKPTVCRPASPGTLHMGPSSNYSAPTHHSDTSISLGSQGGCPSEMSSNVVTHFFQELAPNRHLMTTQRRRDIQSLGREFFRRDSVHQKAKAVRDETDLINTVLRKAQSM</sequence>
<dbReference type="EMBL" id="JAPEVB010000001">
    <property type="protein sequence ID" value="KAJ4397233.1"/>
    <property type="molecule type" value="Genomic_DNA"/>
</dbReference>
<protein>
    <submittedName>
        <fullName evidence="3">Uncharacterized protein</fullName>
    </submittedName>
</protein>
<proteinExistence type="predicted"/>
<keyword evidence="4" id="KW-1185">Reference proteome</keyword>
<feature type="transmembrane region" description="Helical" evidence="2">
    <location>
        <begin position="47"/>
        <end position="64"/>
    </location>
</feature>
<feature type="transmembrane region" description="Helical" evidence="2">
    <location>
        <begin position="103"/>
        <end position="123"/>
    </location>
</feature>
<feature type="transmembrane region" description="Helical" evidence="2">
    <location>
        <begin position="71"/>
        <end position="91"/>
    </location>
</feature>